<dbReference type="PROSITE" id="PS51910">
    <property type="entry name" value="GH18_2"/>
    <property type="match status" value="1"/>
</dbReference>
<keyword evidence="4" id="KW-1185">Reference proteome</keyword>
<proteinExistence type="predicted"/>
<accession>A0A2I7N8W0</accession>
<dbReference type="RefSeq" id="WP_102952166.1">
    <property type="nucleotide sequence ID" value="NZ_CP024847.1"/>
</dbReference>
<dbReference type="GO" id="GO:0005975">
    <property type="term" value="P:carbohydrate metabolic process"/>
    <property type="evidence" value="ECO:0007669"/>
    <property type="project" value="InterPro"/>
</dbReference>
<dbReference type="SUPFAM" id="SSF51445">
    <property type="entry name" value="(Trans)glycosidases"/>
    <property type="match status" value="1"/>
</dbReference>
<evidence type="ECO:0000313" key="3">
    <source>
        <dbReference type="EMBL" id="AUR52879.1"/>
    </source>
</evidence>
<dbReference type="Pfam" id="PF00704">
    <property type="entry name" value="Glyco_hydro_18"/>
    <property type="match status" value="1"/>
</dbReference>
<evidence type="ECO:0000256" key="1">
    <source>
        <dbReference type="SAM" id="SignalP"/>
    </source>
</evidence>
<organism evidence="3 4">
    <name type="scientific">Aquella oligotrophica</name>
    <dbReference type="NCBI Taxonomy" id="2067065"/>
    <lineage>
        <taxon>Bacteria</taxon>
        <taxon>Pseudomonadati</taxon>
        <taxon>Pseudomonadota</taxon>
        <taxon>Betaproteobacteria</taxon>
        <taxon>Neisseriales</taxon>
        <taxon>Neisseriaceae</taxon>
        <taxon>Aquella</taxon>
    </lineage>
</organism>
<evidence type="ECO:0000259" key="2">
    <source>
        <dbReference type="PROSITE" id="PS51910"/>
    </source>
</evidence>
<name>A0A2I7N8W0_9NEIS</name>
<dbReference type="AlphaFoldDB" id="A0A2I7N8W0"/>
<evidence type="ECO:0000313" key="4">
    <source>
        <dbReference type="Proteomes" id="UP000236655"/>
    </source>
</evidence>
<gene>
    <name evidence="3" type="ORF">CUN60_11435</name>
</gene>
<dbReference type="InterPro" id="IPR001223">
    <property type="entry name" value="Glyco_hydro18_cat"/>
</dbReference>
<keyword evidence="1" id="KW-0732">Signal</keyword>
<dbReference type="OrthoDB" id="315328at2"/>
<dbReference type="InterPro" id="IPR017853">
    <property type="entry name" value="GH"/>
</dbReference>
<dbReference type="Proteomes" id="UP000236655">
    <property type="component" value="Chromosome"/>
</dbReference>
<feature type="signal peptide" evidence="1">
    <location>
        <begin position="1"/>
        <end position="22"/>
    </location>
</feature>
<dbReference type="EMBL" id="CP024847">
    <property type="protein sequence ID" value="AUR52879.1"/>
    <property type="molecule type" value="Genomic_DNA"/>
</dbReference>
<dbReference type="PROSITE" id="PS51257">
    <property type="entry name" value="PROKAR_LIPOPROTEIN"/>
    <property type="match status" value="1"/>
</dbReference>
<dbReference type="Gene3D" id="3.20.20.80">
    <property type="entry name" value="Glycosidases"/>
    <property type="match status" value="1"/>
</dbReference>
<feature type="chain" id="PRO_5014404877" description="GH18 domain-containing protein" evidence="1">
    <location>
        <begin position="23"/>
        <end position="842"/>
    </location>
</feature>
<dbReference type="KEGG" id="nba:CUN60_11435"/>
<reference evidence="4" key="1">
    <citation type="submission" date="2017-11" db="EMBL/GenBank/DDBJ databases">
        <authorList>
            <person name="Chan K.G."/>
            <person name="Lee L.S."/>
        </authorList>
    </citation>
    <scope>NUCLEOTIDE SEQUENCE [LARGE SCALE GENOMIC DNA]</scope>
    <source>
        <strain evidence="4">DSM 100970</strain>
    </source>
</reference>
<protein>
    <recommendedName>
        <fullName evidence="2">GH18 domain-containing protein</fullName>
    </recommendedName>
</protein>
<sequence length="842" mass="87759">MKHKIKRIIPVILIAGLGACHSGGSTSSASGSVPVAGTIDFSSTKQYATPLLNQSLVTEQTASKAANASTACLAVTSSSFQSSGQYYGSGSFVITNGCGETKSLDGMQVTMEDSTSLDPSSFAYSTVSPWMEIKTSVVGITDDNGPTKLSITLETGGVLAPNASVKISYGYNSPFGNAPVNPVVSSDGEVTPVEPGNINLTINTSKLVTACQEPTICNIPVVLAGQGGQFESVIARITNSNVKSKIVQKLNGLKPSTYSLTVPANTLPPKIMFNAPNPILLAAGQTVYESASFSAAKVTTGVISYSINKPTGIDQNTLDVSVINAESQMVATMNTEFGKTVNVGNLTAGRYTLTSYGLADAIKGIFYNPLNKVAQVKANKTTELGAISLVAQPESNIVPAKLKITGLDAGDTATITFTDNYKGKQYKFNQLTASNGTSNLKLLKGDVVTLNVTSSAASKYEVVAPVTGTIKANTTLLVPFKHKSQPSGGNHIAVGYIDGTATGAFAAIPDAAFAKYDVLIVGFSACDADHVNCANNADDALVPIFQRVSKNAKSGTVMLLSLGGQNGSHSFSGGSNAAENMSTLAKSLDADIRYINSKITTPVKVTGVDLDIEANDSGNNITELAKALHQMGYLVSTAPQASTNGVGVTNPSNPTSVDSSKPSNFILTASGTTNNDYGAAIAAGYVDYINLQAYNSGPGVIKIPRENGGFSDETYTDFHQYIAKAMNQTVSNDCGTLDPVTKLYKNGNQVCIPSTTKILIGTVANKTAGGDATMWAYEEKTAAGNAKILAEYTSSVKVATQYQYYGGVMVWALGNDYYPSAWGGNTWDPAGAYTDNLVNLGF</sequence>
<feature type="domain" description="GH18" evidence="2">
    <location>
        <begin position="491"/>
        <end position="840"/>
    </location>
</feature>